<dbReference type="InterPro" id="IPR045864">
    <property type="entry name" value="aa-tRNA-synth_II/BPL/LPL"/>
</dbReference>
<dbReference type="SUPFAM" id="SSF54991">
    <property type="entry name" value="Anticodon-binding domain of PheRS"/>
    <property type="match status" value="1"/>
</dbReference>
<comment type="cofactor">
    <cofactor evidence="1">
        <name>Mg(2+)</name>
        <dbReference type="ChEBI" id="CHEBI:18420"/>
    </cofactor>
</comment>
<dbReference type="Gene3D" id="3.30.930.10">
    <property type="entry name" value="Bira Bifunctional Protein, Domain 2"/>
    <property type="match status" value="1"/>
</dbReference>
<evidence type="ECO:0000256" key="5">
    <source>
        <dbReference type="ARBA" id="ARBA00022741"/>
    </source>
</evidence>
<dbReference type="PANTHER" id="PTHR10947:SF3">
    <property type="entry name" value="LEUCINE-RICH REPEAT-CONTAINING PROTEIN 47"/>
    <property type="match status" value="1"/>
</dbReference>
<keyword evidence="6" id="KW-0067">ATP-binding</keyword>
<keyword evidence="4" id="KW-0479">Metal-binding</keyword>
<evidence type="ECO:0000256" key="3">
    <source>
        <dbReference type="ARBA" id="ARBA00022598"/>
    </source>
</evidence>
<dbReference type="EC" id="6.1.1.20" evidence="2"/>
<reference evidence="12" key="1">
    <citation type="submission" date="2016-10" db="EMBL/GenBank/DDBJ databases">
        <title>Chloroplast genomes as a tool to resolve red algal phylogenies: a case study in the Nemaliales.</title>
        <authorList>
            <person name="Costa J.F."/>
            <person name="Lin S.M."/>
            <person name="Macaya E.C."/>
            <person name="Fernandez-Garcia C."/>
            <person name="Verbruggen H."/>
        </authorList>
    </citation>
    <scope>NUCLEOTIDE SEQUENCE</scope>
    <source>
        <strain evidence="12">J.0158</strain>
    </source>
</reference>
<evidence type="ECO:0000256" key="7">
    <source>
        <dbReference type="ARBA" id="ARBA00022842"/>
    </source>
</evidence>
<evidence type="ECO:0000256" key="8">
    <source>
        <dbReference type="ARBA" id="ARBA00022917"/>
    </source>
</evidence>
<evidence type="ECO:0000256" key="2">
    <source>
        <dbReference type="ARBA" id="ARBA00012814"/>
    </source>
</evidence>
<dbReference type="AlphaFoldDB" id="A0A1G4NUU0"/>
<dbReference type="InterPro" id="IPR036690">
    <property type="entry name" value="Fdx_antiC-bd_sf"/>
</dbReference>
<dbReference type="Gene3D" id="3.30.70.380">
    <property type="entry name" value="Ferrodoxin-fold anticodon-binding domain"/>
    <property type="match status" value="1"/>
</dbReference>
<keyword evidence="3 12" id="KW-0436">Ligase</keyword>
<name>A0A1G4NUU0_9FLOR</name>
<keyword evidence="8" id="KW-0648">Protein biosynthesis</keyword>
<dbReference type="GO" id="GO:0005524">
    <property type="term" value="F:ATP binding"/>
    <property type="evidence" value="ECO:0007669"/>
    <property type="project" value="UniProtKB-KW"/>
</dbReference>
<dbReference type="GO" id="GO:0000287">
    <property type="term" value="F:magnesium ion binding"/>
    <property type="evidence" value="ECO:0007669"/>
    <property type="project" value="InterPro"/>
</dbReference>
<evidence type="ECO:0000256" key="4">
    <source>
        <dbReference type="ARBA" id="ARBA00022723"/>
    </source>
</evidence>
<dbReference type="InterPro" id="IPR005121">
    <property type="entry name" value="Fdx_antiC-bd"/>
</dbReference>
<sequence length="657" mass="76787">MNISWNWLRELLDLTDIAPTEVYHQLTLAGFELESISKNSVNDIILDVSATTNRSDTTSFVGIAKEISSILQRKTTISQAQINLPISKHWIGINNLYQEEYIVSNINNIQLKQSPYWLQQRLALYNIQSINNLHDIINFIQIKWSENIQISDINQTSDNMPLDPSNLIQYCRAINPLKNTDTTQKYYNGMNIIVQLPIYATHIQENIHETYPYQEQTRCLYKNTSNHHAIEAYSEAILLITQLCNTKSPEQITHLSTYHKLIHPIYFDYDKSYQILGPIKDQDLIPANTADTIFHNLYFIHHSEKNISYIEIPHYRLQDVNRDIDLAEEISRIYGFNQFTDKIPTYTLRGRQKTSKYRLDQIRSICRSMGLHEVIHSSLGEAYNTKLYNPLSIEDNSLRNNLISKLIQRATYNIKQIKHSLEMFEIGRVFMQKSKYYAETIHMAGILGGNETIRSTWDTKPTHLNWFQAKGDLEELFERLNINIRWEKYEEKKLQSSILANTQKYFKLTQHAIIYSGSHKPIGVFGEIKNTDNNLYTTRPLYGFEIIIEPLLKTNLHNSSKQFATYTKYPSITRDIKIEVPHCWTVNKVLEDLRSIKNHIIESIELFDVYTDVNAQHKFKSLGFRITYSNPDSTLTTQEVNSIEQQFRDICISQQQY</sequence>
<dbReference type="Gene3D" id="3.50.40.10">
    <property type="entry name" value="Phenylalanyl-trna Synthetase, Chain B, domain 3"/>
    <property type="match status" value="1"/>
</dbReference>
<dbReference type="SMART" id="SM00874">
    <property type="entry name" value="B5"/>
    <property type="match status" value="1"/>
</dbReference>
<dbReference type="InterPro" id="IPR041616">
    <property type="entry name" value="PheRS_beta_core"/>
</dbReference>
<dbReference type="GO" id="GO:0006432">
    <property type="term" value="P:phenylalanyl-tRNA aminoacylation"/>
    <property type="evidence" value="ECO:0007669"/>
    <property type="project" value="InterPro"/>
</dbReference>
<dbReference type="Pfam" id="PF03483">
    <property type="entry name" value="B3_4"/>
    <property type="match status" value="1"/>
</dbReference>
<dbReference type="InterPro" id="IPR005147">
    <property type="entry name" value="tRNA_synthase_B5-dom"/>
</dbReference>
<accession>A0A1G4NUU0</accession>
<gene>
    <name evidence="12" type="primary">syfB</name>
    <name evidence="12" type="ORF">J0158_227</name>
</gene>
<evidence type="ECO:0000256" key="9">
    <source>
        <dbReference type="ARBA" id="ARBA00023146"/>
    </source>
</evidence>
<dbReference type="Pfam" id="PF17759">
    <property type="entry name" value="tRNA_synthFbeta"/>
    <property type="match status" value="1"/>
</dbReference>
<keyword evidence="9" id="KW-0030">Aminoacyl-tRNA synthetase</keyword>
<organism evidence="12">
    <name type="scientific">Izziella formosana</name>
    <dbReference type="NCBI Taxonomy" id="1653389"/>
    <lineage>
        <taxon>Eukaryota</taxon>
        <taxon>Rhodophyta</taxon>
        <taxon>Florideophyceae</taxon>
        <taxon>Nemaliophycidae</taxon>
        <taxon>Nemaliales</taxon>
        <taxon>Liagoraceae</taxon>
        <taxon>Izziella</taxon>
    </lineage>
</organism>
<evidence type="ECO:0000313" key="12">
    <source>
        <dbReference type="EMBL" id="SCW22461.1"/>
    </source>
</evidence>
<dbReference type="GO" id="GO:0005737">
    <property type="term" value="C:cytoplasm"/>
    <property type="evidence" value="ECO:0007669"/>
    <property type="project" value="UniProtKB-ARBA"/>
</dbReference>
<feature type="domain" description="FDX-ACB" evidence="10">
    <location>
        <begin position="567"/>
        <end position="657"/>
    </location>
</feature>
<keyword evidence="7" id="KW-0460">Magnesium</keyword>
<dbReference type="PANTHER" id="PTHR10947">
    <property type="entry name" value="PHENYLALANYL-TRNA SYNTHETASE BETA CHAIN AND LEUCINE-RICH REPEAT-CONTAINING PROTEIN 47"/>
    <property type="match status" value="1"/>
</dbReference>
<dbReference type="Pfam" id="PF03484">
    <property type="entry name" value="B5"/>
    <property type="match status" value="1"/>
</dbReference>
<dbReference type="GO" id="GO:0003723">
    <property type="term" value="F:RNA binding"/>
    <property type="evidence" value="ECO:0007669"/>
    <property type="project" value="InterPro"/>
</dbReference>
<dbReference type="InterPro" id="IPR009061">
    <property type="entry name" value="DNA-bd_dom_put_sf"/>
</dbReference>
<evidence type="ECO:0000256" key="1">
    <source>
        <dbReference type="ARBA" id="ARBA00001946"/>
    </source>
</evidence>
<protein>
    <recommendedName>
        <fullName evidence="2">phenylalanine--tRNA ligase</fullName>
        <ecNumber evidence="2">6.1.1.20</ecNumber>
    </recommendedName>
</protein>
<dbReference type="GeneID" id="30000606"/>
<dbReference type="GO" id="GO:0004826">
    <property type="term" value="F:phenylalanine-tRNA ligase activity"/>
    <property type="evidence" value="ECO:0007669"/>
    <property type="project" value="UniProtKB-EC"/>
</dbReference>
<proteinExistence type="predicted"/>
<evidence type="ECO:0000259" key="10">
    <source>
        <dbReference type="PROSITE" id="PS51447"/>
    </source>
</evidence>
<evidence type="ECO:0000259" key="11">
    <source>
        <dbReference type="PROSITE" id="PS51483"/>
    </source>
</evidence>
<dbReference type="EMBL" id="LT622868">
    <property type="protein sequence ID" value="SCW22461.1"/>
    <property type="molecule type" value="Genomic_DNA"/>
</dbReference>
<feature type="domain" description="B5" evidence="11">
    <location>
        <begin position="260"/>
        <end position="341"/>
    </location>
</feature>
<dbReference type="Pfam" id="PF03147">
    <property type="entry name" value="FDX-ACB"/>
    <property type="match status" value="1"/>
</dbReference>
<dbReference type="PROSITE" id="PS51483">
    <property type="entry name" value="B5"/>
    <property type="match status" value="1"/>
</dbReference>
<reference evidence="12" key="2">
    <citation type="submission" date="2016-10" db="EMBL/GenBank/DDBJ databases">
        <authorList>
            <person name="de Groot N.N."/>
        </authorList>
    </citation>
    <scope>NUCLEOTIDE SEQUENCE</scope>
    <source>
        <strain evidence="12">J.0158</strain>
    </source>
</reference>
<dbReference type="InterPro" id="IPR020825">
    <property type="entry name" value="Phe-tRNA_synthase-like_B3/B4"/>
</dbReference>
<geneLocation type="chloroplast" evidence="12"/>
<dbReference type="InterPro" id="IPR005146">
    <property type="entry name" value="B3/B4_tRNA-bd"/>
</dbReference>
<keyword evidence="5" id="KW-0547">Nucleotide-binding</keyword>
<dbReference type="SUPFAM" id="SSF56037">
    <property type="entry name" value="PheT/TilS domain"/>
    <property type="match status" value="1"/>
</dbReference>
<keyword evidence="12" id="KW-0934">Plastid</keyword>
<dbReference type="SMART" id="SM00896">
    <property type="entry name" value="FDX-ACB"/>
    <property type="match status" value="1"/>
</dbReference>
<keyword evidence="12" id="KW-0150">Chloroplast</keyword>
<dbReference type="SUPFAM" id="SSF46955">
    <property type="entry name" value="Putative DNA-binding domain"/>
    <property type="match status" value="2"/>
</dbReference>
<dbReference type="PROSITE" id="PS51447">
    <property type="entry name" value="FDX_ACB"/>
    <property type="match status" value="1"/>
</dbReference>
<evidence type="ECO:0000256" key="6">
    <source>
        <dbReference type="ARBA" id="ARBA00022840"/>
    </source>
</evidence>
<dbReference type="InterPro" id="IPR045060">
    <property type="entry name" value="Phe-tRNA-ligase_IIc_bsu"/>
</dbReference>
<dbReference type="RefSeq" id="YP_009314207.1">
    <property type="nucleotide sequence ID" value="NC_031660.1"/>
</dbReference>
<dbReference type="Gene3D" id="3.30.56.10">
    <property type="match status" value="2"/>
</dbReference>
<dbReference type="SUPFAM" id="SSF55681">
    <property type="entry name" value="Class II aaRS and biotin synthetases"/>
    <property type="match status" value="1"/>
</dbReference>